<sequence length="128" mass="14610">MHSAYAAALLIFFLSNQHLMHAATEASFMTSSSVKVAPESWQSIRTYSIDDCMAQCVKDNGCHGGIHKDNNCYLVKQIRQGGAAWFEERFTSFIKISEQEKDCKKNFYGVLQDRAANQTKNDLKKWMF</sequence>
<dbReference type="AlphaFoldDB" id="A0A4V6A4V7"/>
<feature type="chain" id="PRO_5020481463" description="Apple domain-containing protein" evidence="1">
    <location>
        <begin position="23"/>
        <end position="128"/>
    </location>
</feature>
<evidence type="ECO:0008006" key="4">
    <source>
        <dbReference type="Google" id="ProtNLM"/>
    </source>
</evidence>
<evidence type="ECO:0000313" key="2">
    <source>
        <dbReference type="EMBL" id="TKR88415.1"/>
    </source>
</evidence>
<evidence type="ECO:0000313" key="3">
    <source>
        <dbReference type="Proteomes" id="UP000298663"/>
    </source>
</evidence>
<keyword evidence="1" id="KW-0732">Signal</keyword>
<proteinExistence type="predicted"/>
<keyword evidence="3" id="KW-1185">Reference proteome</keyword>
<name>A0A4V6A4V7_STECR</name>
<evidence type="ECO:0000256" key="1">
    <source>
        <dbReference type="SAM" id="SignalP"/>
    </source>
</evidence>
<reference evidence="2 3" key="1">
    <citation type="journal article" date="2015" name="Genome Biol.">
        <title>Comparative genomics of Steinernema reveals deeply conserved gene regulatory networks.</title>
        <authorList>
            <person name="Dillman A.R."/>
            <person name="Macchietto M."/>
            <person name="Porter C.F."/>
            <person name="Rogers A."/>
            <person name="Williams B."/>
            <person name="Antoshechkin I."/>
            <person name="Lee M.M."/>
            <person name="Goodwin Z."/>
            <person name="Lu X."/>
            <person name="Lewis E.E."/>
            <person name="Goodrich-Blair H."/>
            <person name="Stock S.P."/>
            <person name="Adams B.J."/>
            <person name="Sternberg P.W."/>
            <person name="Mortazavi A."/>
        </authorList>
    </citation>
    <scope>NUCLEOTIDE SEQUENCE [LARGE SCALE GENOMIC DNA]</scope>
    <source>
        <strain evidence="2 3">ALL</strain>
    </source>
</reference>
<gene>
    <name evidence="2" type="ORF">L596_012668</name>
</gene>
<organism evidence="2 3">
    <name type="scientific">Steinernema carpocapsae</name>
    <name type="common">Entomopathogenic nematode</name>
    <dbReference type="NCBI Taxonomy" id="34508"/>
    <lineage>
        <taxon>Eukaryota</taxon>
        <taxon>Metazoa</taxon>
        <taxon>Ecdysozoa</taxon>
        <taxon>Nematoda</taxon>
        <taxon>Chromadorea</taxon>
        <taxon>Rhabditida</taxon>
        <taxon>Tylenchina</taxon>
        <taxon>Panagrolaimomorpha</taxon>
        <taxon>Strongyloidoidea</taxon>
        <taxon>Steinernematidae</taxon>
        <taxon>Steinernema</taxon>
    </lineage>
</organism>
<feature type="signal peptide" evidence="1">
    <location>
        <begin position="1"/>
        <end position="22"/>
    </location>
</feature>
<dbReference type="Proteomes" id="UP000298663">
    <property type="component" value="Unassembled WGS sequence"/>
</dbReference>
<accession>A0A4V6A4V7</accession>
<dbReference type="EMBL" id="AZBU02000003">
    <property type="protein sequence ID" value="TKR88415.1"/>
    <property type="molecule type" value="Genomic_DNA"/>
</dbReference>
<protein>
    <recommendedName>
        <fullName evidence="4">Apple domain-containing protein</fullName>
    </recommendedName>
</protein>
<comment type="caution">
    <text evidence="2">The sequence shown here is derived from an EMBL/GenBank/DDBJ whole genome shotgun (WGS) entry which is preliminary data.</text>
</comment>
<reference evidence="2 3" key="2">
    <citation type="journal article" date="2019" name="G3 (Bethesda)">
        <title>Hybrid Assembly of the Genome of the Entomopathogenic Nematode Steinernema carpocapsae Identifies the X-Chromosome.</title>
        <authorList>
            <person name="Serra L."/>
            <person name="Macchietto M."/>
            <person name="Macias-Munoz A."/>
            <person name="McGill C.J."/>
            <person name="Rodriguez I.M."/>
            <person name="Rodriguez B."/>
            <person name="Murad R."/>
            <person name="Mortazavi A."/>
        </authorList>
    </citation>
    <scope>NUCLEOTIDE SEQUENCE [LARGE SCALE GENOMIC DNA]</scope>
    <source>
        <strain evidence="2 3">ALL</strain>
    </source>
</reference>